<keyword evidence="3" id="KW-1185">Reference proteome</keyword>
<protein>
    <submittedName>
        <fullName evidence="2">Uncharacterized protein</fullName>
    </submittedName>
</protein>
<dbReference type="Proteomes" id="UP001153069">
    <property type="component" value="Unassembled WGS sequence"/>
</dbReference>
<reference evidence="2" key="1">
    <citation type="submission" date="2020-06" db="EMBL/GenBank/DDBJ databases">
        <authorList>
            <consortium name="Plant Systems Biology data submission"/>
        </authorList>
    </citation>
    <scope>NUCLEOTIDE SEQUENCE</scope>
    <source>
        <strain evidence="2">D6</strain>
    </source>
</reference>
<name>A0A9N8E0S9_9STRA</name>
<gene>
    <name evidence="2" type="ORF">SEMRO_435_G142280.1</name>
</gene>
<proteinExistence type="predicted"/>
<accession>A0A9N8E0S9</accession>
<evidence type="ECO:0000313" key="2">
    <source>
        <dbReference type="EMBL" id="CAB9510406.1"/>
    </source>
</evidence>
<dbReference type="EMBL" id="CAICTM010000434">
    <property type="protein sequence ID" value="CAB9510406.1"/>
    <property type="molecule type" value="Genomic_DNA"/>
</dbReference>
<evidence type="ECO:0000313" key="3">
    <source>
        <dbReference type="Proteomes" id="UP001153069"/>
    </source>
</evidence>
<sequence length="177" mass="19653">MNPSSNHKSLTFALDRQFPRKVTPEASRTIVQVTATLSSDGVKQGSDFVCNSKRRSSIPFVDMDRTEQRPLLPRPDASKRAQDLLRVLPVRKFGLRRRPQRNTSGSPAPSIVLPSLPPVEQTEASDTENQEPCFTPAPPSKRPRFSSPPALHQLFASRELLLPDTSSVPAKLMFPTI</sequence>
<feature type="region of interest" description="Disordered" evidence="1">
    <location>
        <begin position="95"/>
        <end position="150"/>
    </location>
</feature>
<dbReference type="AlphaFoldDB" id="A0A9N8E0S9"/>
<evidence type="ECO:0000256" key="1">
    <source>
        <dbReference type="SAM" id="MobiDB-lite"/>
    </source>
</evidence>
<organism evidence="2 3">
    <name type="scientific">Seminavis robusta</name>
    <dbReference type="NCBI Taxonomy" id="568900"/>
    <lineage>
        <taxon>Eukaryota</taxon>
        <taxon>Sar</taxon>
        <taxon>Stramenopiles</taxon>
        <taxon>Ochrophyta</taxon>
        <taxon>Bacillariophyta</taxon>
        <taxon>Bacillariophyceae</taxon>
        <taxon>Bacillariophycidae</taxon>
        <taxon>Naviculales</taxon>
        <taxon>Naviculaceae</taxon>
        <taxon>Seminavis</taxon>
    </lineage>
</organism>
<comment type="caution">
    <text evidence="2">The sequence shown here is derived from an EMBL/GenBank/DDBJ whole genome shotgun (WGS) entry which is preliminary data.</text>
</comment>